<keyword evidence="1" id="KW-0732">Signal</keyword>
<dbReference type="AlphaFoldDB" id="A0A0B8ZAE1"/>
<reference evidence="2 3" key="1">
    <citation type="submission" date="2014-10" db="EMBL/GenBank/DDBJ databases">
        <title>Draft genome sequence of Novosphingobium subterraneum DSM 12447.</title>
        <authorList>
            <person name="Gan H.M."/>
            <person name="Gan H.Y."/>
            <person name="Savka M.A."/>
        </authorList>
    </citation>
    <scope>NUCLEOTIDE SEQUENCE [LARGE SCALE GENOMIC DNA]</scope>
    <source>
        <strain evidence="2 3">DSM 12447</strain>
    </source>
</reference>
<keyword evidence="3" id="KW-1185">Reference proteome</keyword>
<accession>A0A0B8ZAE1</accession>
<feature type="signal peptide" evidence="1">
    <location>
        <begin position="1"/>
        <end position="23"/>
    </location>
</feature>
<proteinExistence type="predicted"/>
<evidence type="ECO:0000313" key="2">
    <source>
        <dbReference type="EMBL" id="KHS43200.1"/>
    </source>
</evidence>
<evidence type="ECO:0000313" key="3">
    <source>
        <dbReference type="Proteomes" id="UP000031338"/>
    </source>
</evidence>
<feature type="chain" id="PRO_5002126595" evidence="1">
    <location>
        <begin position="24"/>
        <end position="126"/>
    </location>
</feature>
<dbReference type="EMBL" id="JRVC01000023">
    <property type="protein sequence ID" value="KHS43200.1"/>
    <property type="molecule type" value="Genomic_DNA"/>
</dbReference>
<sequence length="126" mass="14388">MRKTVLAVVLSSLVAGVATPALAHGGDRYPGNNRAEAAYLTPARNAEIRREIYQLDNRIYRAQVNRTISPREAEGLRRDARNLKVAYNNSANRGLSIREYRELDRRVATINQRLRAEKWDRDGRRG</sequence>
<dbReference type="STRING" id="48936.NJ75_03829"/>
<dbReference type="RefSeq" id="WP_039337361.1">
    <property type="nucleotide sequence ID" value="NZ_JRVC01000023.1"/>
</dbReference>
<comment type="caution">
    <text evidence="2">The sequence shown here is derived from an EMBL/GenBank/DDBJ whole genome shotgun (WGS) entry which is preliminary data.</text>
</comment>
<dbReference type="Proteomes" id="UP000031338">
    <property type="component" value="Unassembled WGS sequence"/>
</dbReference>
<dbReference type="PATRIC" id="fig|48936.3.peg.3865"/>
<name>A0A0B8ZAE1_9SPHN</name>
<gene>
    <name evidence="2" type="ORF">NJ75_03829</name>
</gene>
<organism evidence="2 3">
    <name type="scientific">Novosphingobium subterraneum</name>
    <dbReference type="NCBI Taxonomy" id="48936"/>
    <lineage>
        <taxon>Bacteria</taxon>
        <taxon>Pseudomonadati</taxon>
        <taxon>Pseudomonadota</taxon>
        <taxon>Alphaproteobacteria</taxon>
        <taxon>Sphingomonadales</taxon>
        <taxon>Sphingomonadaceae</taxon>
        <taxon>Novosphingobium</taxon>
    </lineage>
</organism>
<evidence type="ECO:0000256" key="1">
    <source>
        <dbReference type="SAM" id="SignalP"/>
    </source>
</evidence>
<protein>
    <submittedName>
        <fullName evidence="2">Uncharacterized protein</fullName>
    </submittedName>
</protein>